<name>A0A2K0UQ16_GIBNY</name>
<evidence type="ECO:0000313" key="1">
    <source>
        <dbReference type="EMBL" id="PNP59852.1"/>
    </source>
</evidence>
<dbReference type="EMBL" id="MTQA01000416">
    <property type="protein sequence ID" value="PNP59852.1"/>
    <property type="molecule type" value="Genomic_DNA"/>
</dbReference>
<evidence type="ECO:0000313" key="2">
    <source>
        <dbReference type="Proteomes" id="UP000236664"/>
    </source>
</evidence>
<keyword evidence="2" id="KW-1185">Reference proteome</keyword>
<dbReference type="AlphaFoldDB" id="A0A2K0UQ16"/>
<organism evidence="1 2">
    <name type="scientific">Gibberella nygamai</name>
    <name type="common">Bean root rot disease fungus</name>
    <name type="synonym">Fusarium nygamai</name>
    <dbReference type="NCBI Taxonomy" id="42673"/>
    <lineage>
        <taxon>Eukaryota</taxon>
        <taxon>Fungi</taxon>
        <taxon>Dikarya</taxon>
        <taxon>Ascomycota</taxon>
        <taxon>Pezizomycotina</taxon>
        <taxon>Sordariomycetes</taxon>
        <taxon>Hypocreomycetidae</taxon>
        <taxon>Hypocreales</taxon>
        <taxon>Nectriaceae</taxon>
        <taxon>Fusarium</taxon>
        <taxon>Fusarium fujikuroi species complex</taxon>
    </lineage>
</organism>
<reference evidence="1 2" key="1">
    <citation type="submission" date="2017-06" db="EMBL/GenBank/DDBJ databases">
        <title>Genome of Fusarium nygamai isolate CS10214.</title>
        <authorList>
            <person name="Gardiner D.M."/>
            <person name="Obanor F."/>
            <person name="Kazan K."/>
        </authorList>
    </citation>
    <scope>NUCLEOTIDE SEQUENCE [LARGE SCALE GENOMIC DNA]</scope>
    <source>
        <strain evidence="1 2">CS10214</strain>
    </source>
</reference>
<sequence>MLVGSSAGVTTNSSYYPQRQFCAAVIPPAELSSPLGSVKRARAVVFALPRVLIEAKRGVSTVALDCCKTVPLSWEDLKSARKETEATFRRFDYDPFKGEITVRMSSPIHDRFAGSVEEQSLTTNSVVLETQHIRVVKKVLQGRHIAQSRNSDDELATGVPP</sequence>
<proteinExistence type="predicted"/>
<dbReference type="Proteomes" id="UP000236664">
    <property type="component" value="Unassembled WGS sequence"/>
</dbReference>
<accession>A0A2K0UQ16</accession>
<comment type="caution">
    <text evidence="1">The sequence shown here is derived from an EMBL/GenBank/DDBJ whole genome shotgun (WGS) entry which is preliminary data.</text>
</comment>
<dbReference type="OrthoDB" id="3485856at2759"/>
<protein>
    <submittedName>
        <fullName evidence="1">Uncharacterized protein</fullName>
    </submittedName>
</protein>
<gene>
    <name evidence="1" type="ORF">FNYG_14830</name>
</gene>